<dbReference type="AlphaFoldDB" id="A0A942Z5K2"/>
<dbReference type="Pfam" id="PF05726">
    <property type="entry name" value="Pirin_C"/>
    <property type="match status" value="1"/>
</dbReference>
<evidence type="ECO:0000313" key="6">
    <source>
        <dbReference type="EMBL" id="MBS4223021.1"/>
    </source>
</evidence>
<gene>
    <name evidence="6" type="ORF">KHA91_09730</name>
</gene>
<comment type="similarity">
    <text evidence="1 3">Belongs to the pirin family.</text>
</comment>
<dbReference type="CDD" id="cd02247">
    <property type="entry name" value="cupin_pirin_C"/>
    <property type="match status" value="1"/>
</dbReference>
<reference evidence="6 7" key="1">
    <citation type="submission" date="2021-05" db="EMBL/GenBank/DDBJ databases">
        <title>Novel Bacillus species.</title>
        <authorList>
            <person name="Liu G."/>
        </authorList>
    </citation>
    <scope>NUCLEOTIDE SEQUENCE [LARGE SCALE GENOMIC DNA]</scope>
    <source>
        <strain evidence="6 7">FJAT-49682</strain>
    </source>
</reference>
<name>A0A942Z5K2_9BACI</name>
<feature type="binding site" evidence="2">
    <location>
        <position position="103"/>
    </location>
    <ligand>
        <name>Fe cation</name>
        <dbReference type="ChEBI" id="CHEBI:24875"/>
    </ligand>
</feature>
<comment type="cofactor">
    <cofactor evidence="2">
        <name>Fe cation</name>
        <dbReference type="ChEBI" id="CHEBI:24875"/>
    </cofactor>
    <text evidence="2">Binds 1 Fe cation per subunit.</text>
</comment>
<keyword evidence="2" id="KW-0479">Metal-binding</keyword>
<dbReference type="Proteomes" id="UP000676456">
    <property type="component" value="Unassembled WGS sequence"/>
</dbReference>
<evidence type="ECO:0000313" key="7">
    <source>
        <dbReference type="Proteomes" id="UP000676456"/>
    </source>
</evidence>
<dbReference type="InterPro" id="IPR003829">
    <property type="entry name" value="Pirin_N_dom"/>
</dbReference>
<feature type="domain" description="Pirin N-terminal" evidence="4">
    <location>
        <begin position="49"/>
        <end position="120"/>
    </location>
</feature>
<evidence type="ECO:0000259" key="5">
    <source>
        <dbReference type="Pfam" id="PF05726"/>
    </source>
</evidence>
<feature type="binding site" evidence="2">
    <location>
        <position position="59"/>
    </location>
    <ligand>
        <name>Fe cation</name>
        <dbReference type="ChEBI" id="CHEBI:24875"/>
    </ligand>
</feature>
<feature type="domain" description="Pirin C-terminal" evidence="5">
    <location>
        <begin position="173"/>
        <end position="280"/>
    </location>
</feature>
<evidence type="ECO:0000256" key="2">
    <source>
        <dbReference type="PIRSR" id="PIRSR006232-1"/>
    </source>
</evidence>
<evidence type="ECO:0000256" key="1">
    <source>
        <dbReference type="ARBA" id="ARBA00008416"/>
    </source>
</evidence>
<dbReference type="EMBL" id="JAGYPN010000002">
    <property type="protein sequence ID" value="MBS4223021.1"/>
    <property type="molecule type" value="Genomic_DNA"/>
</dbReference>
<evidence type="ECO:0000256" key="3">
    <source>
        <dbReference type="RuleBase" id="RU003457"/>
    </source>
</evidence>
<keyword evidence="7" id="KW-1185">Reference proteome</keyword>
<dbReference type="PIRSF" id="PIRSF006232">
    <property type="entry name" value="Pirin"/>
    <property type="match status" value="1"/>
</dbReference>
<dbReference type="InterPro" id="IPR014710">
    <property type="entry name" value="RmlC-like_jellyroll"/>
</dbReference>
<keyword evidence="2" id="KW-0408">Iron</keyword>
<comment type="caution">
    <text evidence="6">The sequence shown here is derived from an EMBL/GenBank/DDBJ whole genome shotgun (WGS) entry which is preliminary data.</text>
</comment>
<feature type="binding site" evidence="2">
    <location>
        <position position="105"/>
    </location>
    <ligand>
        <name>Fe cation</name>
        <dbReference type="ChEBI" id="CHEBI:24875"/>
    </ligand>
</feature>
<dbReference type="PANTHER" id="PTHR13903:SF8">
    <property type="entry name" value="PIRIN"/>
    <property type="match status" value="1"/>
</dbReference>
<dbReference type="InterPro" id="IPR008778">
    <property type="entry name" value="Pirin_C_dom"/>
</dbReference>
<organism evidence="6 7">
    <name type="scientific">Lederbergia citrea</name>
    <dbReference type="NCBI Taxonomy" id="2833581"/>
    <lineage>
        <taxon>Bacteria</taxon>
        <taxon>Bacillati</taxon>
        <taxon>Bacillota</taxon>
        <taxon>Bacilli</taxon>
        <taxon>Bacillales</taxon>
        <taxon>Bacillaceae</taxon>
        <taxon>Lederbergia</taxon>
    </lineage>
</organism>
<dbReference type="InterPro" id="IPR011051">
    <property type="entry name" value="RmlC_Cupin_sf"/>
</dbReference>
<accession>A0A942Z5K2</accession>
<protein>
    <submittedName>
        <fullName evidence="6">Pirin family protein</fullName>
    </submittedName>
</protein>
<dbReference type="Gene3D" id="2.60.120.10">
    <property type="entry name" value="Jelly Rolls"/>
    <property type="match status" value="2"/>
</dbReference>
<dbReference type="CDD" id="cd02909">
    <property type="entry name" value="cupin_pirin_N"/>
    <property type="match status" value="1"/>
</dbReference>
<dbReference type="InterPro" id="IPR012093">
    <property type="entry name" value="Pirin"/>
</dbReference>
<proteinExistence type="inferred from homology"/>
<sequence length="280" mass="31704">MSNEYLLSRRIRKVRDVVYQENSPTHKVGLVLEPGNWEEFDPFLLMAEDFFQRGTFGMHPHRGIETVTYVIDGKLEHLDNKTGGGKLLPGDVQWMTTGKGIIHTEDPAVGETVHSLQLWVNLPSDKKMVEPRYQNMRAQDMPVRHEDGAIIRVFSGSSKGVTSDTKNHVPVTMVEFILEPDAIVTQDLPGSYNGFLYILEGEGTFGRGNTEGKKRQVLWLERGMNGEQSEVKIHAKERLHVMLYAGQPVGEKVVARGPFVMNSEEEIVQAYTDYREGKFE</sequence>
<evidence type="ECO:0000259" key="4">
    <source>
        <dbReference type="Pfam" id="PF02678"/>
    </source>
</evidence>
<dbReference type="Pfam" id="PF02678">
    <property type="entry name" value="Pirin"/>
    <property type="match status" value="1"/>
</dbReference>
<feature type="binding site" evidence="2">
    <location>
        <position position="61"/>
    </location>
    <ligand>
        <name>Fe cation</name>
        <dbReference type="ChEBI" id="CHEBI:24875"/>
    </ligand>
</feature>
<dbReference type="RefSeq" id="WP_213098069.1">
    <property type="nucleotide sequence ID" value="NZ_JAGYPN010000002.1"/>
</dbReference>
<dbReference type="SUPFAM" id="SSF51182">
    <property type="entry name" value="RmlC-like cupins"/>
    <property type="match status" value="1"/>
</dbReference>
<dbReference type="PANTHER" id="PTHR13903">
    <property type="entry name" value="PIRIN-RELATED"/>
    <property type="match status" value="1"/>
</dbReference>
<dbReference type="GO" id="GO:0046872">
    <property type="term" value="F:metal ion binding"/>
    <property type="evidence" value="ECO:0007669"/>
    <property type="project" value="UniProtKB-KW"/>
</dbReference>